<evidence type="ECO:0000313" key="1">
    <source>
        <dbReference type="EMBL" id="KAF9598178.1"/>
    </source>
</evidence>
<dbReference type="GO" id="GO:0017056">
    <property type="term" value="F:structural constituent of nuclear pore"/>
    <property type="evidence" value="ECO:0007669"/>
    <property type="project" value="InterPro"/>
</dbReference>
<accession>A0A835LJR3</accession>
<dbReference type="EMBL" id="JADFTS010000007">
    <property type="protein sequence ID" value="KAF9598178.1"/>
    <property type="molecule type" value="Genomic_DNA"/>
</dbReference>
<gene>
    <name evidence="1" type="ORF">IFM89_025795</name>
</gene>
<proteinExistence type="predicted"/>
<organism evidence="1 2">
    <name type="scientific">Coptis chinensis</name>
    <dbReference type="NCBI Taxonomy" id="261450"/>
    <lineage>
        <taxon>Eukaryota</taxon>
        <taxon>Viridiplantae</taxon>
        <taxon>Streptophyta</taxon>
        <taxon>Embryophyta</taxon>
        <taxon>Tracheophyta</taxon>
        <taxon>Spermatophyta</taxon>
        <taxon>Magnoliopsida</taxon>
        <taxon>Ranunculales</taxon>
        <taxon>Ranunculaceae</taxon>
        <taxon>Coptidoideae</taxon>
        <taxon>Coptis</taxon>
    </lineage>
</organism>
<name>A0A835LJR3_9MAGN</name>
<dbReference type="PANTHER" id="PTHR34418">
    <property type="entry name" value="NUCLEAR PORE COMPLEX PROTEIN NUP214 ISOFORM X1"/>
    <property type="match status" value="1"/>
</dbReference>
<dbReference type="GO" id="GO:0006405">
    <property type="term" value="P:RNA export from nucleus"/>
    <property type="evidence" value="ECO:0007669"/>
    <property type="project" value="InterPro"/>
</dbReference>
<reference evidence="1 2" key="1">
    <citation type="submission" date="2020-10" db="EMBL/GenBank/DDBJ databases">
        <title>The Coptis chinensis genome and diversification of protoberbering-type alkaloids.</title>
        <authorList>
            <person name="Wang B."/>
            <person name="Shu S."/>
            <person name="Song C."/>
            <person name="Liu Y."/>
        </authorList>
    </citation>
    <scope>NUCLEOTIDE SEQUENCE [LARGE SCALE GENOMIC DNA]</scope>
    <source>
        <strain evidence="1">HL-2020</strain>
        <tissue evidence="1">Leaf</tissue>
    </source>
</reference>
<sequence length="166" mass="18937">MSNCWTRCNRSSDPITCFHSVWLVSLHTVNVLMDLVARSGFYVARTKDGIKGAKEKKGCCIEEMNVVDVQIGRVHIVVVPRDCSTLAACVGAKIYFFEIELLLNKELRVQHLSMLQWDIAQEPCTKLNPFIGNLEFRKQLAEVFNMNKHRILAFKNKPPPTACDRQ</sequence>
<keyword evidence="2" id="KW-1185">Reference proteome</keyword>
<dbReference type="AlphaFoldDB" id="A0A835LJR3"/>
<dbReference type="PANTHER" id="PTHR34418:SF3">
    <property type="entry name" value="NUCLEAR PORE COMPLEX PROTEIN NUP214"/>
    <property type="match status" value="1"/>
</dbReference>
<dbReference type="InterPro" id="IPR044694">
    <property type="entry name" value="NUP214"/>
</dbReference>
<dbReference type="OrthoDB" id="248320at2759"/>
<dbReference type="Proteomes" id="UP000631114">
    <property type="component" value="Unassembled WGS sequence"/>
</dbReference>
<comment type="caution">
    <text evidence="1">The sequence shown here is derived from an EMBL/GenBank/DDBJ whole genome shotgun (WGS) entry which is preliminary data.</text>
</comment>
<protein>
    <submittedName>
        <fullName evidence="1">Uncharacterized protein</fullName>
    </submittedName>
</protein>
<evidence type="ECO:0000313" key="2">
    <source>
        <dbReference type="Proteomes" id="UP000631114"/>
    </source>
</evidence>